<feature type="transmembrane region" description="Helical" evidence="1">
    <location>
        <begin position="84"/>
        <end position="102"/>
    </location>
</feature>
<evidence type="ECO:0008006" key="4">
    <source>
        <dbReference type="Google" id="ProtNLM"/>
    </source>
</evidence>
<dbReference type="EMBL" id="BQKE01000001">
    <property type="protein sequence ID" value="GJM61332.1"/>
    <property type="molecule type" value="Genomic_DNA"/>
</dbReference>
<keyword evidence="1" id="KW-0472">Membrane</keyword>
<keyword evidence="1" id="KW-1133">Transmembrane helix</keyword>
<keyword evidence="1" id="KW-0812">Transmembrane</keyword>
<dbReference type="Proteomes" id="UP001310022">
    <property type="component" value="Unassembled WGS sequence"/>
</dbReference>
<organism evidence="2 3">
    <name type="scientific">Persicobacter diffluens</name>
    <dbReference type="NCBI Taxonomy" id="981"/>
    <lineage>
        <taxon>Bacteria</taxon>
        <taxon>Pseudomonadati</taxon>
        <taxon>Bacteroidota</taxon>
        <taxon>Cytophagia</taxon>
        <taxon>Cytophagales</taxon>
        <taxon>Persicobacteraceae</taxon>
        <taxon>Persicobacter</taxon>
    </lineage>
</organism>
<protein>
    <recommendedName>
        <fullName evidence="4">Transmembrane protein</fullName>
    </recommendedName>
</protein>
<gene>
    <name evidence="2" type="ORF">PEDI_18840</name>
</gene>
<accession>A0AAN5AJY4</accession>
<proteinExistence type="predicted"/>
<name>A0AAN5AJY4_9BACT</name>
<sequence>METKKPEAALAECPLNAGEKNVNKALLSNRSLWIFHSEKSFSFPLGEVNQLQVELRKKMGWVFLGGILMPLAIVAFLTHTINSGISLLFVLVFGFLCFYYGWRGQMMLTIYGKNYERRFPLSIPHKELMTFCSWLNGKLPQLKKKIVFFEYPVQLWPQALENQALHFPSPQTASFQPPRQPGLDQILIKFHYEGQEESIRLQLHPADRQIIGTVQGIIPLHKITTINFSGS</sequence>
<evidence type="ECO:0000313" key="3">
    <source>
        <dbReference type="Proteomes" id="UP001310022"/>
    </source>
</evidence>
<dbReference type="AlphaFoldDB" id="A0AAN5AJY4"/>
<keyword evidence="3" id="KW-1185">Reference proteome</keyword>
<reference evidence="2 3" key="1">
    <citation type="submission" date="2021-12" db="EMBL/GenBank/DDBJ databases">
        <title>Genome sequencing of bacteria with rrn-lacking chromosome and rrn-plasmid.</title>
        <authorList>
            <person name="Anda M."/>
            <person name="Iwasaki W."/>
        </authorList>
    </citation>
    <scope>NUCLEOTIDE SEQUENCE [LARGE SCALE GENOMIC DNA]</scope>
    <source>
        <strain evidence="2 3">NBRC 15940</strain>
    </source>
</reference>
<evidence type="ECO:0000313" key="2">
    <source>
        <dbReference type="EMBL" id="GJM61332.1"/>
    </source>
</evidence>
<feature type="transmembrane region" description="Helical" evidence="1">
    <location>
        <begin position="59"/>
        <end position="78"/>
    </location>
</feature>
<evidence type="ECO:0000256" key="1">
    <source>
        <dbReference type="SAM" id="Phobius"/>
    </source>
</evidence>
<dbReference type="RefSeq" id="WP_338236899.1">
    <property type="nucleotide sequence ID" value="NZ_BQKE01000001.1"/>
</dbReference>
<comment type="caution">
    <text evidence="2">The sequence shown here is derived from an EMBL/GenBank/DDBJ whole genome shotgun (WGS) entry which is preliminary data.</text>
</comment>